<evidence type="ECO:0000313" key="1">
    <source>
        <dbReference type="EMBL" id="MBW4667203.1"/>
    </source>
</evidence>
<sequence length="271" mass="29782">MFAFNKVKTISLVLNASSGSQIVEVFPLPDVSTFGIETSKLLSLNTFVKNLKAYAKIESLPAIQLPNFQLEDSETDKLYKTLDIEWGSPRKQLNLYISNNNQWHMIGAVSLLNPAGYPYRMYNLLDLYTDNLAIELGQDGKLGIQIQDVGFGLLQSNDTVTVHGSYLHEIAAIDAATTASAALPIQIISQQEFLISFDDELITIASYEENRKYLLIENIGSGEVTLHFGGSSAAQISINSGGNYEFSVGALYWTQTVHATGNTIVRVTKGF</sequence>
<gene>
    <name evidence="1" type="ORF">KME60_07110</name>
</gene>
<dbReference type="EMBL" id="JAHHGZ010000006">
    <property type="protein sequence ID" value="MBW4667203.1"/>
    <property type="molecule type" value="Genomic_DNA"/>
</dbReference>
<proteinExistence type="predicted"/>
<dbReference type="AlphaFoldDB" id="A0A951QK83"/>
<dbReference type="Proteomes" id="UP000729701">
    <property type="component" value="Unassembled WGS sequence"/>
</dbReference>
<comment type="caution">
    <text evidence="1">The sequence shown here is derived from an EMBL/GenBank/DDBJ whole genome shotgun (WGS) entry which is preliminary data.</text>
</comment>
<protein>
    <submittedName>
        <fullName evidence="1">Uncharacterized protein</fullName>
    </submittedName>
</protein>
<reference evidence="1" key="1">
    <citation type="submission" date="2021-05" db="EMBL/GenBank/DDBJ databases">
        <authorList>
            <person name="Pietrasiak N."/>
            <person name="Ward R."/>
            <person name="Stajich J.E."/>
            <person name="Kurbessoian T."/>
        </authorList>
    </citation>
    <scope>NUCLEOTIDE SEQUENCE</scope>
    <source>
        <strain evidence="1">GSE-NOS-MK-12-04C</strain>
    </source>
</reference>
<name>A0A951QK83_9CYAN</name>
<organism evidence="1 2">
    <name type="scientific">Cyanomargarita calcarea GSE-NOS-MK-12-04C</name>
    <dbReference type="NCBI Taxonomy" id="2839659"/>
    <lineage>
        <taxon>Bacteria</taxon>
        <taxon>Bacillati</taxon>
        <taxon>Cyanobacteriota</taxon>
        <taxon>Cyanophyceae</taxon>
        <taxon>Nostocales</taxon>
        <taxon>Cyanomargaritaceae</taxon>
        <taxon>Cyanomargarita</taxon>
    </lineage>
</organism>
<evidence type="ECO:0000313" key="2">
    <source>
        <dbReference type="Proteomes" id="UP000729701"/>
    </source>
</evidence>
<reference evidence="1" key="2">
    <citation type="journal article" date="2022" name="Microbiol. Resour. Announc.">
        <title>Metagenome Sequencing to Explore Phylogenomics of Terrestrial Cyanobacteria.</title>
        <authorList>
            <person name="Ward R.D."/>
            <person name="Stajich J.E."/>
            <person name="Johansen J.R."/>
            <person name="Huntemann M."/>
            <person name="Clum A."/>
            <person name="Foster B."/>
            <person name="Foster B."/>
            <person name="Roux S."/>
            <person name="Palaniappan K."/>
            <person name="Varghese N."/>
            <person name="Mukherjee S."/>
            <person name="Reddy T.B.K."/>
            <person name="Daum C."/>
            <person name="Copeland A."/>
            <person name="Chen I.A."/>
            <person name="Ivanova N.N."/>
            <person name="Kyrpides N.C."/>
            <person name="Shapiro N."/>
            <person name="Eloe-Fadrosh E.A."/>
            <person name="Pietrasiak N."/>
        </authorList>
    </citation>
    <scope>NUCLEOTIDE SEQUENCE</scope>
    <source>
        <strain evidence="1">GSE-NOS-MK-12-04C</strain>
    </source>
</reference>
<accession>A0A951QK83</accession>